<dbReference type="PANTHER" id="PTHR34874:SF3">
    <property type="entry name" value="SULFURTRANSFERASE TUSD"/>
    <property type="match status" value="1"/>
</dbReference>
<evidence type="ECO:0000256" key="3">
    <source>
        <dbReference type="ARBA" id="ARBA00022490"/>
    </source>
</evidence>
<dbReference type="GO" id="GO:0097163">
    <property type="term" value="F:sulfur carrier activity"/>
    <property type="evidence" value="ECO:0007669"/>
    <property type="project" value="TreeGrafter"/>
</dbReference>
<dbReference type="InterPro" id="IPR003787">
    <property type="entry name" value="Sulphur_relay_DsrE/F-like"/>
</dbReference>
<dbReference type="GO" id="GO:0002143">
    <property type="term" value="P:tRNA wobble position uridine thiolation"/>
    <property type="evidence" value="ECO:0007669"/>
    <property type="project" value="TreeGrafter"/>
</dbReference>
<dbReference type="InterPro" id="IPR017463">
    <property type="entry name" value="Sulphur_relay_TusD/DsrE"/>
</dbReference>
<evidence type="ECO:0000256" key="1">
    <source>
        <dbReference type="ARBA" id="ARBA00004496"/>
    </source>
</evidence>
<dbReference type="PANTHER" id="PTHR34874">
    <property type="entry name" value="PROTEIN YCHN"/>
    <property type="match status" value="1"/>
</dbReference>
<dbReference type="Proteomes" id="UP000288293">
    <property type="component" value="Unassembled WGS sequence"/>
</dbReference>
<evidence type="ECO:0000313" key="6">
    <source>
        <dbReference type="Proteomes" id="UP000288293"/>
    </source>
</evidence>
<dbReference type="GO" id="GO:1990228">
    <property type="term" value="C:sulfurtransferase complex"/>
    <property type="evidence" value="ECO:0007669"/>
    <property type="project" value="TreeGrafter"/>
</dbReference>
<evidence type="ECO:0000256" key="2">
    <source>
        <dbReference type="ARBA" id="ARBA00007067"/>
    </source>
</evidence>
<comment type="similarity">
    <text evidence="2">Belongs to the DsrE/TusD family.</text>
</comment>
<comment type="caution">
    <text evidence="5">The sequence shown here is derived from an EMBL/GenBank/DDBJ whole genome shotgun (WGS) entry which is preliminary data.</text>
</comment>
<dbReference type="AlphaFoldDB" id="A0A432W718"/>
<keyword evidence="6" id="KW-1185">Reference proteome</keyword>
<dbReference type="Gene3D" id="3.40.1260.10">
    <property type="entry name" value="DsrEFH-like"/>
    <property type="match status" value="1"/>
</dbReference>
<dbReference type="EMBL" id="PIPL01000001">
    <property type="protein sequence ID" value="RUO25870.1"/>
    <property type="molecule type" value="Genomic_DNA"/>
</dbReference>
<organism evidence="5 6">
    <name type="scientific">Aliidiomarina minuta</name>
    <dbReference type="NCBI Taxonomy" id="880057"/>
    <lineage>
        <taxon>Bacteria</taxon>
        <taxon>Pseudomonadati</taxon>
        <taxon>Pseudomonadota</taxon>
        <taxon>Gammaproteobacteria</taxon>
        <taxon>Alteromonadales</taxon>
        <taxon>Idiomarinaceae</taxon>
        <taxon>Aliidiomarina</taxon>
    </lineage>
</organism>
<dbReference type="NCBIfam" id="NF001237">
    <property type="entry name" value="PRK00207.1"/>
    <property type="match status" value="1"/>
</dbReference>
<sequence>MASFTLIIQHGPHQGHHSYSALQFAKAALQKQHEIKQVFFYGDAVQHGNALAHRPGDEQDSGALWQAFAEQHGIELVICATVGARHGVVPANDLPDFAQGNLTPGYQAGGLAEYMAAQAESDHLVQF</sequence>
<evidence type="ECO:0000313" key="5">
    <source>
        <dbReference type="EMBL" id="RUO25870.1"/>
    </source>
</evidence>
<gene>
    <name evidence="5" type="primary">tusD</name>
    <name evidence="5" type="ORF">CWE09_03850</name>
</gene>
<reference evidence="5 6" key="1">
    <citation type="journal article" date="2011" name="Front. Microbiol.">
        <title>Genomic signatures of strain selection and enhancement in Bacillus atrophaeus var. globigii, a historical biowarfare simulant.</title>
        <authorList>
            <person name="Gibbons H.S."/>
            <person name="Broomall S.M."/>
            <person name="McNew L.A."/>
            <person name="Daligault H."/>
            <person name="Chapman C."/>
            <person name="Bruce D."/>
            <person name="Karavis M."/>
            <person name="Krepps M."/>
            <person name="McGregor P.A."/>
            <person name="Hong C."/>
            <person name="Park K.H."/>
            <person name="Akmal A."/>
            <person name="Feldman A."/>
            <person name="Lin J.S."/>
            <person name="Chang W.E."/>
            <person name="Higgs B.W."/>
            <person name="Demirev P."/>
            <person name="Lindquist J."/>
            <person name="Liem A."/>
            <person name="Fochler E."/>
            <person name="Read T.D."/>
            <person name="Tapia R."/>
            <person name="Johnson S."/>
            <person name="Bishop-Lilly K.A."/>
            <person name="Detter C."/>
            <person name="Han C."/>
            <person name="Sozhamannan S."/>
            <person name="Rosenzweig C.N."/>
            <person name="Skowronski E.W."/>
        </authorList>
    </citation>
    <scope>NUCLEOTIDE SEQUENCE [LARGE SCALE GENOMIC DNA]</scope>
    <source>
        <strain evidence="5 6">MLST1</strain>
    </source>
</reference>
<dbReference type="SUPFAM" id="SSF75169">
    <property type="entry name" value="DsrEFH-like"/>
    <property type="match status" value="1"/>
</dbReference>
<dbReference type="NCBIfam" id="TIGR03012">
    <property type="entry name" value="sulf_tusD_dsrE"/>
    <property type="match status" value="1"/>
</dbReference>
<dbReference type="GO" id="GO:0016783">
    <property type="term" value="F:sulfurtransferase activity"/>
    <property type="evidence" value="ECO:0007669"/>
    <property type="project" value="InterPro"/>
</dbReference>
<keyword evidence="3" id="KW-0963">Cytoplasm</keyword>
<evidence type="ECO:0000256" key="4">
    <source>
        <dbReference type="ARBA" id="ARBA00022679"/>
    </source>
</evidence>
<protein>
    <submittedName>
        <fullName evidence="5">Sulfurtransferase complex subunit TusD</fullName>
    </submittedName>
</protein>
<dbReference type="RefSeq" id="WP_126802687.1">
    <property type="nucleotide sequence ID" value="NZ_PIPL01000001.1"/>
</dbReference>
<accession>A0A432W718</accession>
<dbReference type="OrthoDB" id="9787483at2"/>
<dbReference type="InterPro" id="IPR027396">
    <property type="entry name" value="DsrEFH-like"/>
</dbReference>
<keyword evidence="4 5" id="KW-0808">Transferase</keyword>
<name>A0A432W718_9GAMM</name>
<comment type="subcellular location">
    <subcellularLocation>
        <location evidence="1">Cytoplasm</location>
    </subcellularLocation>
</comment>
<proteinExistence type="inferred from homology"/>
<dbReference type="Pfam" id="PF02635">
    <property type="entry name" value="DsrE"/>
    <property type="match status" value="1"/>
</dbReference>